<feature type="active site" evidence="1">
    <location>
        <position position="233"/>
    </location>
</feature>
<evidence type="ECO:0000256" key="1">
    <source>
        <dbReference type="PROSITE-ProRule" id="PRU01122"/>
    </source>
</evidence>
<dbReference type="RefSeq" id="WP_068280393.1">
    <property type="nucleotide sequence ID" value="NZ_CP014873.1"/>
</dbReference>
<evidence type="ECO:0000313" key="2">
    <source>
        <dbReference type="EMBL" id="ANK63107.1"/>
    </source>
</evidence>
<dbReference type="GO" id="GO:0030163">
    <property type="term" value="P:protein catabolic process"/>
    <property type="evidence" value="ECO:0007669"/>
    <property type="project" value="InterPro"/>
</dbReference>
<dbReference type="Proteomes" id="UP000078582">
    <property type="component" value="Chromosome"/>
</dbReference>
<comment type="catalytic activity">
    <reaction evidence="1">
        <text>Hydrolysis of proteins in presence of ATP.</text>
        <dbReference type="EC" id="3.4.21.53"/>
    </reaction>
</comment>
<dbReference type="InterPro" id="IPR014721">
    <property type="entry name" value="Ribsml_uS5_D2-typ_fold_subgr"/>
</dbReference>
<accession>A0A192H4G9</accession>
<dbReference type="GO" id="GO:0004176">
    <property type="term" value="F:ATP-dependent peptidase activity"/>
    <property type="evidence" value="ECO:0007669"/>
    <property type="project" value="UniProtKB-UniRule"/>
</dbReference>
<dbReference type="EMBL" id="CP014873">
    <property type="protein sequence ID" value="ANK63107.1"/>
    <property type="molecule type" value="Genomic_DNA"/>
</dbReference>
<keyword evidence="3" id="KW-1185">Reference proteome</keyword>
<feature type="active site" evidence="1">
    <location>
        <position position="278"/>
    </location>
</feature>
<dbReference type="PANTHER" id="PTHR10046">
    <property type="entry name" value="ATP DEPENDENT LON PROTEASE FAMILY MEMBER"/>
    <property type="match status" value="1"/>
</dbReference>
<name>A0A192H4G9_9LACO</name>
<dbReference type="EC" id="3.4.21.53" evidence="1"/>
<dbReference type="GeneID" id="42982637"/>
<gene>
    <name evidence="2" type="ORF">AYR53_10245</name>
</gene>
<dbReference type="AlphaFoldDB" id="A0A192H4G9"/>
<dbReference type="Gene3D" id="3.30.230.10">
    <property type="match status" value="1"/>
</dbReference>
<dbReference type="SUPFAM" id="SSF50156">
    <property type="entry name" value="PDZ domain-like"/>
    <property type="match status" value="1"/>
</dbReference>
<dbReference type="Pfam" id="PF13180">
    <property type="entry name" value="PDZ_2"/>
    <property type="match status" value="1"/>
</dbReference>
<dbReference type="PROSITE" id="PS51786">
    <property type="entry name" value="LON_PROTEOLYTIC"/>
    <property type="match status" value="1"/>
</dbReference>
<keyword evidence="1" id="KW-0378">Hydrolase</keyword>
<keyword evidence="1" id="KW-0645">Protease</keyword>
<proteinExistence type="inferred from homology"/>
<dbReference type="InterPro" id="IPR008269">
    <property type="entry name" value="Lon_proteolytic"/>
</dbReference>
<dbReference type="SUPFAM" id="SSF54211">
    <property type="entry name" value="Ribosomal protein S5 domain 2-like"/>
    <property type="match status" value="1"/>
</dbReference>
<dbReference type="InterPro" id="IPR001478">
    <property type="entry name" value="PDZ"/>
</dbReference>
<dbReference type="InterPro" id="IPR036034">
    <property type="entry name" value="PDZ_sf"/>
</dbReference>
<reference evidence="2 3" key="1">
    <citation type="submission" date="2016-03" db="EMBL/GenBank/DDBJ databases">
        <title>Pediococcus and Lactobacillus from brewery environment - whole genome sequencing and assembly.</title>
        <authorList>
            <person name="Behr J."/>
            <person name="Geissler A.J."/>
            <person name="Vogel R.F."/>
        </authorList>
    </citation>
    <scope>NUCLEOTIDE SEQUENCE [LARGE SCALE GENOMIC DNA]</scope>
    <source>
        <strain evidence="2 3">TMW 1.1989</strain>
    </source>
</reference>
<dbReference type="InterPro" id="IPR027065">
    <property type="entry name" value="Lon_Prtase"/>
</dbReference>
<dbReference type="OrthoDB" id="2356897at2"/>
<keyword evidence="1" id="KW-0720">Serine protease</keyword>
<dbReference type="NCBIfam" id="NF041438">
    <property type="entry name" value="SepM_fam_S16"/>
    <property type="match status" value="1"/>
</dbReference>
<dbReference type="GO" id="GO:0004252">
    <property type="term" value="F:serine-type endopeptidase activity"/>
    <property type="evidence" value="ECO:0007669"/>
    <property type="project" value="UniProtKB-UniRule"/>
</dbReference>
<evidence type="ECO:0000313" key="3">
    <source>
        <dbReference type="Proteomes" id="UP000078582"/>
    </source>
</evidence>
<sequence>MKKRWSKWLVLVGVLVLIIGLFLPLPFYLETPGTAENLSNFVRVDHKKDQRAGKYMLTTVALQQARPITYLWSKTQPFSETTSKDDLMGNDSSETFNQLQTYEMQSAINDAIQVAYKKAGRSYQRKYLGIYVMSLMKRSQFNGKLAIGDTVTMIDGHHFKSSTAFINYVKDKPVGTKVTVTYQHKGQTKKTTQRLIHLPNTKRSGLGITLVDHSTIKTKIPVKVTVSDIGGPSAGLMFTTAIYDQLTGGHLRKGRKIAGTGTMASNGVVGPIGGIDKKVVAANHEGATIFFAPDIPATAAMKKADPGYQNNYQVAKKAAKKIHSHMKIVPVKNFTDTVNYLAK</sequence>
<dbReference type="STRING" id="375175.AYR53_10245"/>
<dbReference type="GO" id="GO:0006508">
    <property type="term" value="P:proteolysis"/>
    <property type="evidence" value="ECO:0007669"/>
    <property type="project" value="UniProtKB-KW"/>
</dbReference>
<comment type="similarity">
    <text evidence="1">Belongs to the peptidase S16 family.</text>
</comment>
<organism evidence="2 3">
    <name type="scientific">Loigolactobacillus backii</name>
    <dbReference type="NCBI Taxonomy" id="375175"/>
    <lineage>
        <taxon>Bacteria</taxon>
        <taxon>Bacillati</taxon>
        <taxon>Bacillota</taxon>
        <taxon>Bacilli</taxon>
        <taxon>Lactobacillales</taxon>
        <taxon>Lactobacillaceae</taxon>
        <taxon>Loigolactobacillus</taxon>
    </lineage>
</organism>
<dbReference type="Pfam" id="PF05362">
    <property type="entry name" value="Lon_C"/>
    <property type="match status" value="1"/>
</dbReference>
<protein>
    <recommendedName>
        <fullName evidence="1">endopeptidase La</fullName>
        <ecNumber evidence="1">3.4.21.53</ecNumber>
    </recommendedName>
</protein>
<dbReference type="InterPro" id="IPR020568">
    <property type="entry name" value="Ribosomal_Su5_D2-typ_SF"/>
</dbReference>
<dbReference type="GO" id="GO:0005524">
    <property type="term" value="F:ATP binding"/>
    <property type="evidence" value="ECO:0007669"/>
    <property type="project" value="InterPro"/>
</dbReference>